<dbReference type="GO" id="GO:0000976">
    <property type="term" value="F:transcription cis-regulatory region binding"/>
    <property type="evidence" value="ECO:0007669"/>
    <property type="project" value="TreeGrafter"/>
</dbReference>
<evidence type="ECO:0000256" key="1">
    <source>
        <dbReference type="ARBA" id="ARBA00004123"/>
    </source>
</evidence>
<organism evidence="4 5">
    <name type="scientific">Colletotrichum navitas</name>
    <dbReference type="NCBI Taxonomy" id="681940"/>
    <lineage>
        <taxon>Eukaryota</taxon>
        <taxon>Fungi</taxon>
        <taxon>Dikarya</taxon>
        <taxon>Ascomycota</taxon>
        <taxon>Pezizomycotina</taxon>
        <taxon>Sordariomycetes</taxon>
        <taxon>Hypocreomycetidae</taxon>
        <taxon>Glomerellales</taxon>
        <taxon>Glomerellaceae</taxon>
        <taxon>Colletotrichum</taxon>
        <taxon>Colletotrichum graminicola species complex</taxon>
    </lineage>
</organism>
<dbReference type="AlphaFoldDB" id="A0AAD8PNU2"/>
<accession>A0AAD8PNU2</accession>
<evidence type="ECO:0000256" key="2">
    <source>
        <dbReference type="ARBA" id="ARBA00023242"/>
    </source>
</evidence>
<name>A0AAD8PNU2_9PEZI</name>
<proteinExistence type="predicted"/>
<dbReference type="GO" id="GO:0003700">
    <property type="term" value="F:DNA-binding transcription factor activity"/>
    <property type="evidence" value="ECO:0007669"/>
    <property type="project" value="TreeGrafter"/>
</dbReference>
<comment type="subcellular location">
    <subcellularLocation>
        <location evidence="1">Nucleus</location>
    </subcellularLocation>
</comment>
<dbReference type="RefSeq" id="XP_060408695.1">
    <property type="nucleotide sequence ID" value="XM_060555844.1"/>
</dbReference>
<dbReference type="InterPro" id="IPR021858">
    <property type="entry name" value="Fun_TF"/>
</dbReference>
<dbReference type="GO" id="GO:0005634">
    <property type="term" value="C:nucleus"/>
    <property type="evidence" value="ECO:0007669"/>
    <property type="project" value="UniProtKB-SubCell"/>
</dbReference>
<sequence length="511" mass="57273">MPAKPPLRPLSPDATQEHDEPAKGLLDVYRSVNTLAAGMSKDGLCLTARFLQPEGFGYEVRLSWPKDNDRKRAITGISPPAVEDPSRGFDLFVNTTSQDVELYRNAPLSAKPLHPVQSGPSLSMQAPSDRSHADLIQHFQSTAYLSLATFTTTNSQMRETLMRMARARDTAAGLALHSAMLAFSSLHRDGLHQQTAQLKISALQFLSASARGGTLSSAEAARHAAALMLLGAFEIFLPSENSGEWLWYVWGAMKITQAARLKDYSDQRDVHHLLDWVHFHNTLSHFPIRHWRHRPLSTGAATAQPCSPGEEFRPPSLETYRIEMPALNVTHAVLNLLSDVCERLLDPWDPRSREADYHANLRALERRAESLSLYYGAEEDADIVYGAEIWRIATRIYLARASQNRWEPSADLDSVIDAQFVRITTFYSCRHFFPMFILSCEARTDERRAAIIGLIDRTERSARTRSLKGLRDLIQSIWVQQDLHADSDLLVNYHGIISTVVSSGTTPLSFV</sequence>
<dbReference type="GeneID" id="85440084"/>
<dbReference type="Proteomes" id="UP001230504">
    <property type="component" value="Unassembled WGS sequence"/>
</dbReference>
<dbReference type="GO" id="GO:0045944">
    <property type="term" value="P:positive regulation of transcription by RNA polymerase II"/>
    <property type="evidence" value="ECO:0007669"/>
    <property type="project" value="TreeGrafter"/>
</dbReference>
<dbReference type="Pfam" id="PF11951">
    <property type="entry name" value="Fungal_trans_2"/>
    <property type="match status" value="1"/>
</dbReference>
<evidence type="ECO:0000313" key="4">
    <source>
        <dbReference type="EMBL" id="KAK1572978.1"/>
    </source>
</evidence>
<dbReference type="PANTHER" id="PTHR37534:SF39">
    <property type="entry name" value="TRANSCRIPTION FACTOR DOMAIN-CONTAINING PROTEIN"/>
    <property type="match status" value="1"/>
</dbReference>
<evidence type="ECO:0000313" key="5">
    <source>
        <dbReference type="Proteomes" id="UP001230504"/>
    </source>
</evidence>
<feature type="region of interest" description="Disordered" evidence="3">
    <location>
        <begin position="1"/>
        <end position="22"/>
    </location>
</feature>
<gene>
    <name evidence="4" type="ORF">LY79DRAFT_526519</name>
</gene>
<keyword evidence="5" id="KW-1185">Reference proteome</keyword>
<comment type="caution">
    <text evidence="4">The sequence shown here is derived from an EMBL/GenBank/DDBJ whole genome shotgun (WGS) entry which is preliminary data.</text>
</comment>
<evidence type="ECO:0000256" key="3">
    <source>
        <dbReference type="SAM" id="MobiDB-lite"/>
    </source>
</evidence>
<dbReference type="EMBL" id="JAHLJV010000101">
    <property type="protein sequence ID" value="KAK1572978.1"/>
    <property type="molecule type" value="Genomic_DNA"/>
</dbReference>
<keyword evidence="2" id="KW-0539">Nucleus</keyword>
<reference evidence="4" key="1">
    <citation type="submission" date="2021-06" db="EMBL/GenBank/DDBJ databases">
        <title>Comparative genomics, transcriptomics and evolutionary studies reveal genomic signatures of adaptation to plant cell wall in hemibiotrophic fungi.</title>
        <authorList>
            <consortium name="DOE Joint Genome Institute"/>
            <person name="Baroncelli R."/>
            <person name="Diaz J.F."/>
            <person name="Benocci T."/>
            <person name="Peng M."/>
            <person name="Battaglia E."/>
            <person name="Haridas S."/>
            <person name="Andreopoulos W."/>
            <person name="Labutti K."/>
            <person name="Pangilinan J."/>
            <person name="Floch G.L."/>
            <person name="Makela M.R."/>
            <person name="Henrissat B."/>
            <person name="Grigoriev I.V."/>
            <person name="Crouch J.A."/>
            <person name="De Vries R.P."/>
            <person name="Sukno S.A."/>
            <person name="Thon M.R."/>
        </authorList>
    </citation>
    <scope>NUCLEOTIDE SEQUENCE</scope>
    <source>
        <strain evidence="4">CBS 125086</strain>
    </source>
</reference>
<protein>
    <submittedName>
        <fullName evidence="4">Fungal-specific transcription factor domain-containing protein</fullName>
    </submittedName>
</protein>
<dbReference type="PANTHER" id="PTHR37534">
    <property type="entry name" value="TRANSCRIPTIONAL ACTIVATOR PROTEIN UGA3"/>
    <property type="match status" value="1"/>
</dbReference>